<evidence type="ECO:0000256" key="8">
    <source>
        <dbReference type="ARBA" id="ARBA00022741"/>
    </source>
</evidence>
<keyword evidence="14" id="KW-0175">Coiled coil</keyword>
<feature type="coiled-coil region" evidence="14">
    <location>
        <begin position="114"/>
        <end position="141"/>
    </location>
</feature>
<dbReference type="SMART" id="SM00387">
    <property type="entry name" value="HATPase_c"/>
    <property type="match status" value="1"/>
</dbReference>
<proteinExistence type="predicted"/>
<keyword evidence="9 18" id="KW-0418">Kinase</keyword>
<keyword evidence="5" id="KW-0597">Phosphoprotein</keyword>
<evidence type="ECO:0000256" key="11">
    <source>
        <dbReference type="ARBA" id="ARBA00022989"/>
    </source>
</evidence>
<feature type="domain" description="Histidine kinase" evidence="16">
    <location>
        <begin position="141"/>
        <end position="355"/>
    </location>
</feature>
<dbReference type="InterPro" id="IPR036890">
    <property type="entry name" value="HATPase_C_sf"/>
</dbReference>
<evidence type="ECO:0000256" key="13">
    <source>
        <dbReference type="ARBA" id="ARBA00023136"/>
    </source>
</evidence>
<feature type="transmembrane region" description="Helical" evidence="15">
    <location>
        <begin position="56"/>
        <end position="80"/>
    </location>
</feature>
<evidence type="ECO:0000259" key="16">
    <source>
        <dbReference type="PROSITE" id="PS50109"/>
    </source>
</evidence>
<dbReference type="SMART" id="SM00388">
    <property type="entry name" value="HisKA"/>
    <property type="match status" value="1"/>
</dbReference>
<protein>
    <recommendedName>
        <fullName evidence="3">histidine kinase</fullName>
        <ecNumber evidence="3">2.7.13.3</ecNumber>
    </recommendedName>
</protein>
<dbReference type="InterPro" id="IPR003594">
    <property type="entry name" value="HATPase_dom"/>
</dbReference>
<dbReference type="PROSITE" id="PS50885">
    <property type="entry name" value="HAMP"/>
    <property type="match status" value="1"/>
</dbReference>
<evidence type="ECO:0000259" key="17">
    <source>
        <dbReference type="PROSITE" id="PS50885"/>
    </source>
</evidence>
<dbReference type="PANTHER" id="PTHR45528:SF1">
    <property type="entry name" value="SENSOR HISTIDINE KINASE CPXA"/>
    <property type="match status" value="1"/>
</dbReference>
<keyword evidence="7 15" id="KW-0812">Transmembrane</keyword>
<keyword evidence="13 15" id="KW-0472">Membrane</keyword>
<evidence type="ECO:0000256" key="2">
    <source>
        <dbReference type="ARBA" id="ARBA00004651"/>
    </source>
</evidence>
<dbReference type="EMBL" id="JBHTBW010000007">
    <property type="protein sequence ID" value="MFC7440272.1"/>
    <property type="molecule type" value="Genomic_DNA"/>
</dbReference>
<evidence type="ECO:0000256" key="12">
    <source>
        <dbReference type="ARBA" id="ARBA00023012"/>
    </source>
</evidence>
<keyword evidence="19" id="KW-1185">Reference proteome</keyword>
<evidence type="ECO:0000313" key="19">
    <source>
        <dbReference type="Proteomes" id="UP001596500"/>
    </source>
</evidence>
<dbReference type="Gene3D" id="3.30.565.10">
    <property type="entry name" value="Histidine kinase-like ATPase, C-terminal domain"/>
    <property type="match status" value="1"/>
</dbReference>
<dbReference type="Gene3D" id="1.10.287.130">
    <property type="match status" value="1"/>
</dbReference>
<comment type="subcellular location">
    <subcellularLocation>
        <location evidence="2">Cell membrane</location>
        <topology evidence="2">Multi-pass membrane protein</topology>
    </subcellularLocation>
</comment>
<dbReference type="Pfam" id="PF00672">
    <property type="entry name" value="HAMP"/>
    <property type="match status" value="1"/>
</dbReference>
<dbReference type="Pfam" id="PF00512">
    <property type="entry name" value="HisKA"/>
    <property type="match status" value="1"/>
</dbReference>
<dbReference type="Proteomes" id="UP001596500">
    <property type="component" value="Unassembled WGS sequence"/>
</dbReference>
<dbReference type="SUPFAM" id="SSF47384">
    <property type="entry name" value="Homodimeric domain of signal transducing histidine kinase"/>
    <property type="match status" value="1"/>
</dbReference>
<keyword evidence="10" id="KW-0067">ATP-binding</keyword>
<gene>
    <name evidence="18" type="ORF">ACFQNG_03720</name>
</gene>
<evidence type="ECO:0000256" key="9">
    <source>
        <dbReference type="ARBA" id="ARBA00022777"/>
    </source>
</evidence>
<dbReference type="EC" id="2.7.13.3" evidence="3"/>
<evidence type="ECO:0000256" key="15">
    <source>
        <dbReference type="SAM" id="Phobius"/>
    </source>
</evidence>
<feature type="domain" description="HAMP" evidence="17">
    <location>
        <begin position="81"/>
        <end position="133"/>
    </location>
</feature>
<keyword evidence="11 15" id="KW-1133">Transmembrane helix</keyword>
<evidence type="ECO:0000256" key="6">
    <source>
        <dbReference type="ARBA" id="ARBA00022679"/>
    </source>
</evidence>
<evidence type="ECO:0000256" key="7">
    <source>
        <dbReference type="ARBA" id="ARBA00022692"/>
    </source>
</evidence>
<feature type="transmembrane region" description="Helical" evidence="15">
    <location>
        <begin position="7"/>
        <end position="36"/>
    </location>
</feature>
<comment type="caution">
    <text evidence="18">The sequence shown here is derived from an EMBL/GenBank/DDBJ whole genome shotgun (WGS) entry which is preliminary data.</text>
</comment>
<dbReference type="InterPro" id="IPR050398">
    <property type="entry name" value="HssS/ArlS-like"/>
</dbReference>
<evidence type="ECO:0000256" key="14">
    <source>
        <dbReference type="SAM" id="Coils"/>
    </source>
</evidence>
<evidence type="ECO:0000256" key="1">
    <source>
        <dbReference type="ARBA" id="ARBA00000085"/>
    </source>
</evidence>
<dbReference type="Pfam" id="PF02518">
    <property type="entry name" value="HATPase_c"/>
    <property type="match status" value="1"/>
</dbReference>
<dbReference type="SMART" id="SM00304">
    <property type="entry name" value="HAMP"/>
    <property type="match status" value="1"/>
</dbReference>
<comment type="catalytic activity">
    <reaction evidence="1">
        <text>ATP + protein L-histidine = ADP + protein N-phospho-L-histidine.</text>
        <dbReference type="EC" id="2.7.13.3"/>
    </reaction>
</comment>
<dbReference type="PROSITE" id="PS50109">
    <property type="entry name" value="HIS_KIN"/>
    <property type="match status" value="1"/>
</dbReference>
<dbReference type="GO" id="GO:0016301">
    <property type="term" value="F:kinase activity"/>
    <property type="evidence" value="ECO:0007669"/>
    <property type="project" value="UniProtKB-KW"/>
</dbReference>
<keyword evidence="12" id="KW-0902">Two-component regulatory system</keyword>
<dbReference type="RefSeq" id="WP_379863514.1">
    <property type="nucleotide sequence ID" value="NZ_JBHTBW010000007.1"/>
</dbReference>
<keyword evidence="4" id="KW-1003">Cell membrane</keyword>
<sequence length="360" mass="40456">MKRRLAWAFICVASGMISLSTVIFIIGMHYHLSLFLKEIPLPNPQVINLSHHFEQALIQSIIWTAIGTICLAMAISFYVAKKITSPLIEMRRVAEKITQGNLEIRIKMAGKDELSDLGQALNHLTDELKKQESLRRNLTSDIAHELRTPLATLKSHMEAFEDGIWEPTPERIRSCYEELERLIHLVGDLEQLTNVESPGFKLKKKEECLSEIVEQSVKTMETAFITKDVELLNFATAKIPIFVDRNRMIQILINLLSNALKFTPSGGKVIVDVKEEGEKVIIIVKDTGIGIPTSEIPKVFERFYRVDKSRNLKLGGSGIGLTIVKKLVEAHEGTVDIESDREKGTSVIITLKKMKSTGVV</sequence>
<accession>A0ABW2RGZ8</accession>
<evidence type="ECO:0000256" key="3">
    <source>
        <dbReference type="ARBA" id="ARBA00012438"/>
    </source>
</evidence>
<organism evidence="18 19">
    <name type="scientific">Laceyella putida</name>
    <dbReference type="NCBI Taxonomy" id="110101"/>
    <lineage>
        <taxon>Bacteria</taxon>
        <taxon>Bacillati</taxon>
        <taxon>Bacillota</taxon>
        <taxon>Bacilli</taxon>
        <taxon>Bacillales</taxon>
        <taxon>Thermoactinomycetaceae</taxon>
        <taxon>Laceyella</taxon>
    </lineage>
</organism>
<dbReference type="InterPro" id="IPR036097">
    <property type="entry name" value="HisK_dim/P_sf"/>
</dbReference>
<name>A0ABW2RGZ8_9BACL</name>
<keyword evidence="6" id="KW-0808">Transferase</keyword>
<dbReference type="PANTHER" id="PTHR45528">
    <property type="entry name" value="SENSOR HISTIDINE KINASE CPXA"/>
    <property type="match status" value="1"/>
</dbReference>
<dbReference type="CDD" id="cd06225">
    <property type="entry name" value="HAMP"/>
    <property type="match status" value="1"/>
</dbReference>
<dbReference type="InterPro" id="IPR004358">
    <property type="entry name" value="Sig_transdc_His_kin-like_C"/>
</dbReference>
<dbReference type="InterPro" id="IPR003661">
    <property type="entry name" value="HisK_dim/P_dom"/>
</dbReference>
<evidence type="ECO:0000313" key="18">
    <source>
        <dbReference type="EMBL" id="MFC7440272.1"/>
    </source>
</evidence>
<dbReference type="SUPFAM" id="SSF158472">
    <property type="entry name" value="HAMP domain-like"/>
    <property type="match status" value="1"/>
</dbReference>
<evidence type="ECO:0000256" key="10">
    <source>
        <dbReference type="ARBA" id="ARBA00022840"/>
    </source>
</evidence>
<reference evidence="19" key="1">
    <citation type="journal article" date="2019" name="Int. J. Syst. Evol. Microbiol.">
        <title>The Global Catalogue of Microorganisms (GCM) 10K type strain sequencing project: providing services to taxonomists for standard genome sequencing and annotation.</title>
        <authorList>
            <consortium name="The Broad Institute Genomics Platform"/>
            <consortium name="The Broad Institute Genome Sequencing Center for Infectious Disease"/>
            <person name="Wu L."/>
            <person name="Ma J."/>
        </authorList>
    </citation>
    <scope>NUCLEOTIDE SEQUENCE [LARGE SCALE GENOMIC DNA]</scope>
    <source>
        <strain evidence="19">CGMCC 1.12942</strain>
    </source>
</reference>
<evidence type="ECO:0000256" key="5">
    <source>
        <dbReference type="ARBA" id="ARBA00022553"/>
    </source>
</evidence>
<dbReference type="InterPro" id="IPR005467">
    <property type="entry name" value="His_kinase_dom"/>
</dbReference>
<dbReference type="SUPFAM" id="SSF55874">
    <property type="entry name" value="ATPase domain of HSP90 chaperone/DNA topoisomerase II/histidine kinase"/>
    <property type="match status" value="1"/>
</dbReference>
<keyword evidence="8" id="KW-0547">Nucleotide-binding</keyword>
<dbReference type="InterPro" id="IPR003660">
    <property type="entry name" value="HAMP_dom"/>
</dbReference>
<dbReference type="CDD" id="cd00082">
    <property type="entry name" value="HisKA"/>
    <property type="match status" value="1"/>
</dbReference>
<evidence type="ECO:0000256" key="4">
    <source>
        <dbReference type="ARBA" id="ARBA00022475"/>
    </source>
</evidence>
<dbReference type="Gene3D" id="6.10.340.10">
    <property type="match status" value="1"/>
</dbReference>
<dbReference type="PRINTS" id="PR00344">
    <property type="entry name" value="BCTRLSENSOR"/>
</dbReference>
<dbReference type="CDD" id="cd00075">
    <property type="entry name" value="HATPase"/>
    <property type="match status" value="1"/>
</dbReference>